<sequence length="128" mass="14935">MVERDEYKTAYAETQLLSRDSTVESIRSSGKSEKMPDSQLLTDSKEPKFKDWVIDMKGKFMVNANRFGDDQINRGHLVSRTRGLARQQLRARPREDATDLYTSFEQMFKTLTTAFQNHHRRMEADAEL</sequence>
<gene>
    <name evidence="2" type="ORF">EURHEDRAFT_377175</name>
</gene>
<dbReference type="RefSeq" id="XP_040639284.1">
    <property type="nucleotide sequence ID" value="XM_040778937.1"/>
</dbReference>
<dbReference type="GeneID" id="63694061"/>
<name>A0A017SFT9_ASPRC</name>
<evidence type="ECO:0000313" key="2">
    <source>
        <dbReference type="EMBL" id="EYE95596.1"/>
    </source>
</evidence>
<feature type="region of interest" description="Disordered" evidence="1">
    <location>
        <begin position="20"/>
        <end position="42"/>
    </location>
</feature>
<dbReference type="STRING" id="1388766.A0A017SFT9"/>
<dbReference type="HOGENOM" id="CLU_136550_0_0_1"/>
<protein>
    <submittedName>
        <fullName evidence="2">Uncharacterized protein</fullName>
    </submittedName>
</protein>
<reference evidence="3" key="1">
    <citation type="journal article" date="2014" name="Nat. Commun.">
        <title>Genomic adaptations of the halophilic Dead Sea filamentous fungus Eurotium rubrum.</title>
        <authorList>
            <person name="Kis-Papo T."/>
            <person name="Weig A.R."/>
            <person name="Riley R."/>
            <person name="Persoh D."/>
            <person name="Salamov A."/>
            <person name="Sun H."/>
            <person name="Lipzen A."/>
            <person name="Wasser S.P."/>
            <person name="Rambold G."/>
            <person name="Grigoriev I.V."/>
            <person name="Nevo E."/>
        </authorList>
    </citation>
    <scope>NUCLEOTIDE SEQUENCE [LARGE SCALE GENOMIC DNA]</scope>
    <source>
        <strain evidence="3">CBS 135680</strain>
    </source>
</reference>
<feature type="compositionally biased region" description="Polar residues" evidence="1">
    <location>
        <begin position="20"/>
        <end position="29"/>
    </location>
</feature>
<organism evidence="2 3">
    <name type="scientific">Aspergillus ruber (strain CBS 135680)</name>
    <dbReference type="NCBI Taxonomy" id="1388766"/>
    <lineage>
        <taxon>Eukaryota</taxon>
        <taxon>Fungi</taxon>
        <taxon>Dikarya</taxon>
        <taxon>Ascomycota</taxon>
        <taxon>Pezizomycotina</taxon>
        <taxon>Eurotiomycetes</taxon>
        <taxon>Eurotiomycetidae</taxon>
        <taxon>Eurotiales</taxon>
        <taxon>Aspergillaceae</taxon>
        <taxon>Aspergillus</taxon>
        <taxon>Aspergillus subgen. Aspergillus</taxon>
    </lineage>
</organism>
<proteinExistence type="predicted"/>
<evidence type="ECO:0000313" key="3">
    <source>
        <dbReference type="Proteomes" id="UP000019804"/>
    </source>
</evidence>
<dbReference type="OrthoDB" id="4486039at2759"/>
<keyword evidence="3" id="KW-1185">Reference proteome</keyword>
<accession>A0A017SFT9</accession>
<evidence type="ECO:0000256" key="1">
    <source>
        <dbReference type="SAM" id="MobiDB-lite"/>
    </source>
</evidence>
<dbReference type="EMBL" id="KK088421">
    <property type="protein sequence ID" value="EYE95596.1"/>
    <property type="molecule type" value="Genomic_DNA"/>
</dbReference>
<dbReference type="Proteomes" id="UP000019804">
    <property type="component" value="Unassembled WGS sequence"/>
</dbReference>
<dbReference type="AlphaFoldDB" id="A0A017SFT9"/>